<keyword evidence="1" id="KW-0812">Transmembrane</keyword>
<protein>
    <submittedName>
        <fullName evidence="2">Solute carrier family 22 member 5</fullName>
    </submittedName>
</protein>
<evidence type="ECO:0000313" key="2">
    <source>
        <dbReference type="EMBL" id="GBO10634.1"/>
    </source>
</evidence>
<evidence type="ECO:0000313" key="3">
    <source>
        <dbReference type="Proteomes" id="UP000499080"/>
    </source>
</evidence>
<proteinExistence type="predicted"/>
<organism evidence="2 3">
    <name type="scientific">Araneus ventricosus</name>
    <name type="common">Orbweaver spider</name>
    <name type="synonym">Epeira ventricosa</name>
    <dbReference type="NCBI Taxonomy" id="182803"/>
    <lineage>
        <taxon>Eukaryota</taxon>
        <taxon>Metazoa</taxon>
        <taxon>Ecdysozoa</taxon>
        <taxon>Arthropoda</taxon>
        <taxon>Chelicerata</taxon>
        <taxon>Arachnida</taxon>
        <taxon>Araneae</taxon>
        <taxon>Araneomorphae</taxon>
        <taxon>Entelegynae</taxon>
        <taxon>Araneoidea</taxon>
        <taxon>Araneidae</taxon>
        <taxon>Araneus</taxon>
    </lineage>
</organism>
<gene>
    <name evidence="2" type="primary">Slc22a5_1</name>
    <name evidence="2" type="ORF">AVEN_202405_1</name>
</gene>
<feature type="transmembrane region" description="Helical" evidence="1">
    <location>
        <begin position="146"/>
        <end position="163"/>
    </location>
</feature>
<comment type="caution">
    <text evidence="2">The sequence shown here is derived from an EMBL/GenBank/DDBJ whole genome shotgun (WGS) entry which is preliminary data.</text>
</comment>
<keyword evidence="1" id="KW-0472">Membrane</keyword>
<reference evidence="2 3" key="1">
    <citation type="journal article" date="2019" name="Sci. Rep.">
        <title>Orb-weaving spider Araneus ventricosus genome elucidates the spidroin gene catalogue.</title>
        <authorList>
            <person name="Kono N."/>
            <person name="Nakamura H."/>
            <person name="Ohtoshi R."/>
            <person name="Moran D.A.P."/>
            <person name="Shinohara A."/>
            <person name="Yoshida Y."/>
            <person name="Fujiwara M."/>
            <person name="Mori M."/>
            <person name="Tomita M."/>
            <person name="Arakawa K."/>
        </authorList>
    </citation>
    <scope>NUCLEOTIDE SEQUENCE [LARGE SCALE GENOMIC DNA]</scope>
</reference>
<dbReference type="AlphaFoldDB" id="A0A4Y2UEW0"/>
<feature type="transmembrane region" description="Helical" evidence="1">
    <location>
        <begin position="31"/>
        <end position="48"/>
    </location>
</feature>
<keyword evidence="1" id="KW-1133">Transmembrane helix</keyword>
<name>A0A4Y2UEW0_ARAVE</name>
<dbReference type="EMBL" id="BGPR01035694">
    <property type="protein sequence ID" value="GBO10634.1"/>
    <property type="molecule type" value="Genomic_DNA"/>
</dbReference>
<dbReference type="Proteomes" id="UP000499080">
    <property type="component" value="Unassembled WGS sequence"/>
</dbReference>
<dbReference type="OrthoDB" id="6430614at2759"/>
<accession>A0A4Y2UEW0</accession>
<feature type="non-terminal residue" evidence="2">
    <location>
        <position position="164"/>
    </location>
</feature>
<evidence type="ECO:0000256" key="1">
    <source>
        <dbReference type="SAM" id="Phobius"/>
    </source>
</evidence>
<keyword evidence="3" id="KW-1185">Reference proteome</keyword>
<sequence length="164" mass="18705">MSDDTEGNVSCLEDRHRQKDLMDLVKGNGPWQWSILTVVLVCVIPHGSNNFSMTFIAPNVDHWCSRPPGTNISVQYWKEFALPPDDKQCSRYKFINISERSEGGNASRETISCDSWEYDDSIYSSTIVSQWNLVCDREWLISMSKSIFIAGIFLSSTLFAYLTD</sequence>